<gene>
    <name evidence="1" type="ORF">V5799_015338</name>
</gene>
<dbReference type="Proteomes" id="UP001321473">
    <property type="component" value="Unassembled WGS sequence"/>
</dbReference>
<evidence type="ECO:0000313" key="1">
    <source>
        <dbReference type="EMBL" id="KAK8768196.1"/>
    </source>
</evidence>
<comment type="caution">
    <text evidence="1">The sequence shown here is derived from an EMBL/GenBank/DDBJ whole genome shotgun (WGS) entry which is preliminary data.</text>
</comment>
<dbReference type="AlphaFoldDB" id="A0AAQ4E0F6"/>
<accession>A0AAQ4E0F6</accession>
<organism evidence="1 2">
    <name type="scientific">Amblyomma americanum</name>
    <name type="common">Lone star tick</name>
    <dbReference type="NCBI Taxonomy" id="6943"/>
    <lineage>
        <taxon>Eukaryota</taxon>
        <taxon>Metazoa</taxon>
        <taxon>Ecdysozoa</taxon>
        <taxon>Arthropoda</taxon>
        <taxon>Chelicerata</taxon>
        <taxon>Arachnida</taxon>
        <taxon>Acari</taxon>
        <taxon>Parasitiformes</taxon>
        <taxon>Ixodida</taxon>
        <taxon>Ixodoidea</taxon>
        <taxon>Ixodidae</taxon>
        <taxon>Amblyomminae</taxon>
        <taxon>Amblyomma</taxon>
    </lineage>
</organism>
<reference evidence="1 2" key="1">
    <citation type="journal article" date="2023" name="Arcadia Sci">
        <title>De novo assembly of a long-read Amblyomma americanum tick genome.</title>
        <authorList>
            <person name="Chou S."/>
            <person name="Poskanzer K.E."/>
            <person name="Rollins M."/>
            <person name="Thuy-Boun P.S."/>
        </authorList>
    </citation>
    <scope>NUCLEOTIDE SEQUENCE [LARGE SCALE GENOMIC DNA]</scope>
    <source>
        <strain evidence="1">F_SG_1</strain>
        <tissue evidence="1">Salivary glands</tissue>
    </source>
</reference>
<dbReference type="EMBL" id="JARKHS020024349">
    <property type="protein sequence ID" value="KAK8768196.1"/>
    <property type="molecule type" value="Genomic_DNA"/>
</dbReference>
<evidence type="ECO:0000313" key="2">
    <source>
        <dbReference type="Proteomes" id="UP001321473"/>
    </source>
</evidence>
<proteinExistence type="predicted"/>
<sequence>MGFVNWSADPCKDYFNYACVGFMKEAVDLNFASYETHHETIALEYDIILDLLFHDAPDEWPKEFVSHHQNVRIAYSFCRTDQDIHIDLVRELFGAIHQGSDTLLGVLEPKYPVFPFFSMIPTNNTCYVYPAERFLPTQMYSNEEKMKEFSEAFMEHLEESDMEDTASAQSYVDLFFSIEKQLAEVTTLLDQRFKYRRKWC</sequence>
<dbReference type="SUPFAM" id="SSF55486">
    <property type="entry name" value="Metalloproteases ('zincins'), catalytic domain"/>
    <property type="match status" value="1"/>
</dbReference>
<protein>
    <submittedName>
        <fullName evidence="1">Uncharacterized protein</fullName>
    </submittedName>
</protein>
<keyword evidence="2" id="KW-1185">Reference proteome</keyword>
<name>A0AAQ4E0F6_AMBAM</name>